<dbReference type="SUPFAM" id="SSF54285">
    <property type="entry name" value="MoaD/ThiS"/>
    <property type="match status" value="1"/>
</dbReference>
<dbReference type="AlphaFoldDB" id="A0A382L935"/>
<dbReference type="InterPro" id="IPR003749">
    <property type="entry name" value="ThiS/MoaD-like"/>
</dbReference>
<sequence length="72" mass="8220">MNISKKLKIQLNGNNYQVESGFTINKLLKRLKINNNKAAVELNGQIADKKRYSHIKLKKNDRIEIVHFIGGG</sequence>
<dbReference type="InterPro" id="IPR016155">
    <property type="entry name" value="Mopterin_synth/thiamin_S_b"/>
</dbReference>
<dbReference type="NCBIfam" id="TIGR01683">
    <property type="entry name" value="thiS"/>
    <property type="match status" value="1"/>
</dbReference>
<proteinExistence type="predicted"/>
<name>A0A382L935_9ZZZZ</name>
<dbReference type="Pfam" id="PF02597">
    <property type="entry name" value="ThiS"/>
    <property type="match status" value="1"/>
</dbReference>
<dbReference type="EMBL" id="UINC01084704">
    <property type="protein sequence ID" value="SVC31587.1"/>
    <property type="molecule type" value="Genomic_DNA"/>
</dbReference>
<organism evidence="1">
    <name type="scientific">marine metagenome</name>
    <dbReference type="NCBI Taxonomy" id="408172"/>
    <lineage>
        <taxon>unclassified sequences</taxon>
        <taxon>metagenomes</taxon>
        <taxon>ecological metagenomes</taxon>
    </lineage>
</organism>
<dbReference type="CDD" id="cd00565">
    <property type="entry name" value="Ubl_ThiS"/>
    <property type="match status" value="1"/>
</dbReference>
<evidence type="ECO:0000313" key="1">
    <source>
        <dbReference type="EMBL" id="SVC31587.1"/>
    </source>
</evidence>
<dbReference type="InterPro" id="IPR010035">
    <property type="entry name" value="Thi_S"/>
</dbReference>
<accession>A0A382L935</accession>
<dbReference type="InterPro" id="IPR012675">
    <property type="entry name" value="Beta-grasp_dom_sf"/>
</dbReference>
<protein>
    <recommendedName>
        <fullName evidence="2">Thiamine biosynthesis protein ThiS</fullName>
    </recommendedName>
</protein>
<reference evidence="1" key="1">
    <citation type="submission" date="2018-05" db="EMBL/GenBank/DDBJ databases">
        <authorList>
            <person name="Lanie J.A."/>
            <person name="Ng W.-L."/>
            <person name="Kazmierczak K.M."/>
            <person name="Andrzejewski T.M."/>
            <person name="Davidsen T.M."/>
            <person name="Wayne K.J."/>
            <person name="Tettelin H."/>
            <person name="Glass J.I."/>
            <person name="Rusch D."/>
            <person name="Podicherti R."/>
            <person name="Tsui H.-C.T."/>
            <person name="Winkler M.E."/>
        </authorList>
    </citation>
    <scope>NUCLEOTIDE SEQUENCE</scope>
</reference>
<evidence type="ECO:0008006" key="2">
    <source>
        <dbReference type="Google" id="ProtNLM"/>
    </source>
</evidence>
<gene>
    <name evidence="1" type="ORF">METZ01_LOCUS284441</name>
</gene>
<dbReference type="PANTHER" id="PTHR34472:SF1">
    <property type="entry name" value="SULFUR CARRIER PROTEIN THIS"/>
    <property type="match status" value="1"/>
</dbReference>
<dbReference type="PANTHER" id="PTHR34472">
    <property type="entry name" value="SULFUR CARRIER PROTEIN THIS"/>
    <property type="match status" value="1"/>
</dbReference>
<dbReference type="Gene3D" id="3.10.20.30">
    <property type="match status" value="1"/>
</dbReference>